<protein>
    <submittedName>
        <fullName evidence="2">RNA-directed DNA polymerase from mobile element jockey</fullName>
    </submittedName>
</protein>
<evidence type="ECO:0000313" key="3">
    <source>
        <dbReference type="Proteomes" id="UP000054359"/>
    </source>
</evidence>
<proteinExistence type="predicted"/>
<keyword evidence="2" id="KW-0695">RNA-directed DNA polymerase</keyword>
<gene>
    <name evidence="2" type="ORF">X975_24519</name>
</gene>
<dbReference type="Pfam" id="PF00078">
    <property type="entry name" value="RVT_1"/>
    <property type="match status" value="1"/>
</dbReference>
<keyword evidence="2" id="KW-0548">Nucleotidyltransferase</keyword>
<reference evidence="2 3" key="1">
    <citation type="submission" date="2013-11" db="EMBL/GenBank/DDBJ databases">
        <title>Genome sequencing of Stegodyphus mimosarum.</title>
        <authorList>
            <person name="Bechsgaard J."/>
        </authorList>
    </citation>
    <scope>NUCLEOTIDE SEQUENCE [LARGE SCALE GENOMIC DNA]</scope>
</reference>
<evidence type="ECO:0000313" key="2">
    <source>
        <dbReference type="EMBL" id="KFM64671.1"/>
    </source>
</evidence>
<dbReference type="GO" id="GO:0003964">
    <property type="term" value="F:RNA-directed DNA polymerase activity"/>
    <property type="evidence" value="ECO:0007669"/>
    <property type="project" value="UniProtKB-KW"/>
</dbReference>
<feature type="non-terminal residue" evidence="2">
    <location>
        <position position="135"/>
    </location>
</feature>
<dbReference type="Proteomes" id="UP000054359">
    <property type="component" value="Unassembled WGS sequence"/>
</dbReference>
<feature type="domain" description="Reverse transcriptase" evidence="1">
    <location>
        <begin position="1"/>
        <end position="135"/>
    </location>
</feature>
<keyword evidence="3" id="KW-1185">Reference proteome</keyword>
<organism evidence="2 3">
    <name type="scientific">Stegodyphus mimosarum</name>
    <name type="common">African social velvet spider</name>
    <dbReference type="NCBI Taxonomy" id="407821"/>
    <lineage>
        <taxon>Eukaryota</taxon>
        <taxon>Metazoa</taxon>
        <taxon>Ecdysozoa</taxon>
        <taxon>Arthropoda</taxon>
        <taxon>Chelicerata</taxon>
        <taxon>Arachnida</taxon>
        <taxon>Araneae</taxon>
        <taxon>Araneomorphae</taxon>
        <taxon>Entelegynae</taxon>
        <taxon>Eresoidea</taxon>
        <taxon>Eresidae</taxon>
        <taxon>Stegodyphus</taxon>
    </lineage>
</organism>
<dbReference type="AlphaFoldDB" id="A0A087THT2"/>
<evidence type="ECO:0000259" key="1">
    <source>
        <dbReference type="PROSITE" id="PS50878"/>
    </source>
</evidence>
<accession>A0A087THT2</accession>
<sequence length="135" mass="15584">MTAVIVKYASFGFHRTLSTTKQFVRLTKFVKSALHNKLSVAFLMLDVAKAFDRVWRNGLIFKPIKFNFCRGMTFLIKKFITNRTFYVSIVKDFSEKKHIRRAGVPEGSNLGPILCFFYLEDFPKVPITYGSGTRN</sequence>
<keyword evidence="2" id="KW-0808">Transferase</keyword>
<dbReference type="PROSITE" id="PS50878">
    <property type="entry name" value="RT_POL"/>
    <property type="match status" value="1"/>
</dbReference>
<dbReference type="InterPro" id="IPR000477">
    <property type="entry name" value="RT_dom"/>
</dbReference>
<dbReference type="OrthoDB" id="10065625at2759"/>
<dbReference type="STRING" id="407821.A0A087THT2"/>
<name>A0A087THT2_STEMI</name>
<dbReference type="EMBL" id="KK115284">
    <property type="protein sequence ID" value="KFM64671.1"/>
    <property type="molecule type" value="Genomic_DNA"/>
</dbReference>